<comment type="caution">
    <text evidence="3">The sequence shown here is derived from an EMBL/GenBank/DDBJ whole genome shotgun (WGS) entry which is preliminary data.</text>
</comment>
<dbReference type="AlphaFoldDB" id="A0A9D4Q960"/>
<name>A0A9D4Q960_RHISA</name>
<feature type="signal peptide" evidence="2">
    <location>
        <begin position="1"/>
        <end position="20"/>
    </location>
</feature>
<feature type="compositionally biased region" description="Low complexity" evidence="1">
    <location>
        <begin position="271"/>
        <end position="280"/>
    </location>
</feature>
<organism evidence="3 4">
    <name type="scientific">Rhipicephalus sanguineus</name>
    <name type="common">Brown dog tick</name>
    <name type="synonym">Ixodes sanguineus</name>
    <dbReference type="NCBI Taxonomy" id="34632"/>
    <lineage>
        <taxon>Eukaryota</taxon>
        <taxon>Metazoa</taxon>
        <taxon>Ecdysozoa</taxon>
        <taxon>Arthropoda</taxon>
        <taxon>Chelicerata</taxon>
        <taxon>Arachnida</taxon>
        <taxon>Acari</taxon>
        <taxon>Parasitiformes</taxon>
        <taxon>Ixodida</taxon>
        <taxon>Ixodoidea</taxon>
        <taxon>Ixodidae</taxon>
        <taxon>Rhipicephalinae</taxon>
        <taxon>Rhipicephalus</taxon>
        <taxon>Rhipicephalus</taxon>
    </lineage>
</organism>
<reference evidence="3" key="2">
    <citation type="submission" date="2021-09" db="EMBL/GenBank/DDBJ databases">
        <authorList>
            <person name="Jia N."/>
            <person name="Wang J."/>
            <person name="Shi W."/>
            <person name="Du L."/>
            <person name="Sun Y."/>
            <person name="Zhan W."/>
            <person name="Jiang J."/>
            <person name="Wang Q."/>
            <person name="Zhang B."/>
            <person name="Ji P."/>
            <person name="Sakyi L.B."/>
            <person name="Cui X."/>
            <person name="Yuan T."/>
            <person name="Jiang B."/>
            <person name="Yang W."/>
            <person name="Lam T.T.-Y."/>
            <person name="Chang Q."/>
            <person name="Ding S."/>
            <person name="Wang X."/>
            <person name="Zhu J."/>
            <person name="Ruan X."/>
            <person name="Zhao L."/>
            <person name="Wei J."/>
            <person name="Que T."/>
            <person name="Du C."/>
            <person name="Cheng J."/>
            <person name="Dai P."/>
            <person name="Han X."/>
            <person name="Huang E."/>
            <person name="Gao Y."/>
            <person name="Liu J."/>
            <person name="Shao H."/>
            <person name="Ye R."/>
            <person name="Li L."/>
            <person name="Wei W."/>
            <person name="Wang X."/>
            <person name="Wang C."/>
            <person name="Huo Q."/>
            <person name="Li W."/>
            <person name="Guo W."/>
            <person name="Chen H."/>
            <person name="Chen S."/>
            <person name="Zhou L."/>
            <person name="Zhou L."/>
            <person name="Ni X."/>
            <person name="Tian J."/>
            <person name="Zhou Y."/>
            <person name="Sheng Y."/>
            <person name="Liu T."/>
            <person name="Pan Y."/>
            <person name="Xia L."/>
            <person name="Li J."/>
            <person name="Zhao F."/>
            <person name="Cao W."/>
        </authorList>
    </citation>
    <scope>NUCLEOTIDE SEQUENCE</scope>
    <source>
        <strain evidence="3">Rsan-2018</strain>
        <tissue evidence="3">Larvae</tissue>
    </source>
</reference>
<evidence type="ECO:0000313" key="3">
    <source>
        <dbReference type="EMBL" id="KAH7971711.1"/>
    </source>
</evidence>
<feature type="chain" id="PRO_5039279771" evidence="2">
    <location>
        <begin position="21"/>
        <end position="313"/>
    </location>
</feature>
<evidence type="ECO:0000256" key="1">
    <source>
        <dbReference type="SAM" id="MobiDB-lite"/>
    </source>
</evidence>
<keyword evidence="2" id="KW-0732">Signal</keyword>
<accession>A0A9D4Q960</accession>
<proteinExistence type="predicted"/>
<keyword evidence="4" id="KW-1185">Reference proteome</keyword>
<gene>
    <name evidence="3" type="ORF">HPB52_002368</name>
</gene>
<evidence type="ECO:0000313" key="4">
    <source>
        <dbReference type="Proteomes" id="UP000821837"/>
    </source>
</evidence>
<reference evidence="3" key="1">
    <citation type="journal article" date="2020" name="Cell">
        <title>Large-Scale Comparative Analyses of Tick Genomes Elucidate Their Genetic Diversity and Vector Capacities.</title>
        <authorList>
            <consortium name="Tick Genome and Microbiome Consortium (TIGMIC)"/>
            <person name="Jia N."/>
            <person name="Wang J."/>
            <person name="Shi W."/>
            <person name="Du L."/>
            <person name="Sun Y."/>
            <person name="Zhan W."/>
            <person name="Jiang J.F."/>
            <person name="Wang Q."/>
            <person name="Zhang B."/>
            <person name="Ji P."/>
            <person name="Bell-Sakyi L."/>
            <person name="Cui X.M."/>
            <person name="Yuan T.T."/>
            <person name="Jiang B.G."/>
            <person name="Yang W.F."/>
            <person name="Lam T.T."/>
            <person name="Chang Q.C."/>
            <person name="Ding S.J."/>
            <person name="Wang X.J."/>
            <person name="Zhu J.G."/>
            <person name="Ruan X.D."/>
            <person name="Zhao L."/>
            <person name="Wei J.T."/>
            <person name="Ye R.Z."/>
            <person name="Que T.C."/>
            <person name="Du C.H."/>
            <person name="Zhou Y.H."/>
            <person name="Cheng J.X."/>
            <person name="Dai P.F."/>
            <person name="Guo W.B."/>
            <person name="Han X.H."/>
            <person name="Huang E.J."/>
            <person name="Li L.F."/>
            <person name="Wei W."/>
            <person name="Gao Y.C."/>
            <person name="Liu J.Z."/>
            <person name="Shao H.Z."/>
            <person name="Wang X."/>
            <person name="Wang C.C."/>
            <person name="Yang T.C."/>
            <person name="Huo Q.B."/>
            <person name="Li W."/>
            <person name="Chen H.Y."/>
            <person name="Chen S.E."/>
            <person name="Zhou L.G."/>
            <person name="Ni X.B."/>
            <person name="Tian J.H."/>
            <person name="Sheng Y."/>
            <person name="Liu T."/>
            <person name="Pan Y.S."/>
            <person name="Xia L.Y."/>
            <person name="Li J."/>
            <person name="Zhao F."/>
            <person name="Cao W.C."/>
        </authorList>
    </citation>
    <scope>NUCLEOTIDE SEQUENCE</scope>
    <source>
        <strain evidence="3">Rsan-2018</strain>
    </source>
</reference>
<sequence>MRTVFLALVVSTLVVTETSGSKMKLLPAVRASLSLGSSLLRHVAEIKDHLREDIERHLLRHVEHPGGYMHVFKLPNWNPHALRPWTKPSFHGSFSYQASASGGLPILPLPFFPRPRPAIMLVPCRGVRTHVAQFVFPCIKVIRESQVPHAVFGSSQAGQVTEDDVTTNGFTTNGFVPRLLTTTATYGTDSTEEPVTGVVTRAVDVTTTPTTYQTTESTTPAADVTATLDLGTRADDVTTVTESPDAGVTAESSSTVEPTDDRKANMIPAHTDYPTTTTDDVTTEQPPSSTPDTHFNDLLKEAEAAFAKLKEQQ</sequence>
<evidence type="ECO:0000256" key="2">
    <source>
        <dbReference type="SAM" id="SignalP"/>
    </source>
</evidence>
<feature type="region of interest" description="Disordered" evidence="1">
    <location>
        <begin position="233"/>
        <end position="296"/>
    </location>
</feature>
<dbReference type="EMBL" id="JABSTV010001247">
    <property type="protein sequence ID" value="KAH7971711.1"/>
    <property type="molecule type" value="Genomic_DNA"/>
</dbReference>
<feature type="compositionally biased region" description="Polar residues" evidence="1">
    <location>
        <begin position="284"/>
        <end position="293"/>
    </location>
</feature>
<protein>
    <submittedName>
        <fullName evidence="3">Uncharacterized protein</fullName>
    </submittedName>
</protein>
<dbReference type="Proteomes" id="UP000821837">
    <property type="component" value="Chromosome 11"/>
</dbReference>